<proteinExistence type="predicted"/>
<dbReference type="PIR" id="E83753">
    <property type="entry name" value="E83753"/>
</dbReference>
<dbReference type="HOGENOM" id="CLU_1902475_0_0_9"/>
<evidence type="ECO:0000313" key="1">
    <source>
        <dbReference type="EMBL" id="BAB04548.1"/>
    </source>
</evidence>
<dbReference type="AlphaFoldDB" id="Q9KEM3"/>
<accession>Q9KEM3</accession>
<sequence>MARVVNVMYRTVPKISGKSLLNDTPSGSIRKVIHGILDDMSVSHVKNAVQAGVYQGPGKSTGHYNPVYEELKAKKAERSTKKKMWRGDLVMSNKTLRFRRLHLRGKENVHIELRLVALTAQHKETSDGGSSLE</sequence>
<keyword evidence="2" id="KW-1185">Reference proteome</keyword>
<dbReference type="EMBL" id="BA000004">
    <property type="protein sequence ID" value="BAB04548.1"/>
    <property type="molecule type" value="Genomic_DNA"/>
</dbReference>
<name>Q9KEM3_HALH5</name>
<dbReference type="KEGG" id="bha:BH0829"/>
<reference evidence="1 2" key="1">
    <citation type="journal article" date="2000" name="Nucleic Acids Res.">
        <title>Complete genome sequence of the alkaliphilic bacterium Bacillus halodurans and genomic sequence comparison with Bacillus subtilis.</title>
        <authorList>
            <person name="Takami H."/>
            <person name="Nakasone K."/>
            <person name="Takaki Y."/>
            <person name="Maeno G."/>
            <person name="Sasaki R."/>
            <person name="Masui N."/>
            <person name="Fuji F."/>
            <person name="Hirama C."/>
            <person name="Nakamura Y."/>
            <person name="Ogasawara N."/>
            <person name="Kuhara S."/>
            <person name="Horikoshi K."/>
        </authorList>
    </citation>
    <scope>NUCLEOTIDE SEQUENCE [LARGE SCALE GENOMIC DNA]</scope>
    <source>
        <strain evidence="2">ATCC BAA-125 / DSM 18197 / FERM 7344 / JCM 9153 / C-125</strain>
    </source>
</reference>
<organism evidence="1 2">
    <name type="scientific">Halalkalibacterium halodurans (strain ATCC BAA-125 / DSM 18197 / FERM 7344 / JCM 9153 / C-125)</name>
    <name type="common">Bacillus halodurans</name>
    <dbReference type="NCBI Taxonomy" id="272558"/>
    <lineage>
        <taxon>Bacteria</taxon>
        <taxon>Bacillati</taxon>
        <taxon>Bacillota</taxon>
        <taxon>Bacilli</taxon>
        <taxon>Bacillales</taxon>
        <taxon>Bacillaceae</taxon>
        <taxon>Halalkalibacterium (ex Joshi et al. 2022)</taxon>
    </lineage>
</organism>
<gene>
    <name evidence="1" type="ordered locus">BH0829</name>
</gene>
<evidence type="ECO:0000313" key="2">
    <source>
        <dbReference type="Proteomes" id="UP000001258"/>
    </source>
</evidence>
<dbReference type="Proteomes" id="UP000001258">
    <property type="component" value="Chromosome"/>
</dbReference>
<protein>
    <submittedName>
        <fullName evidence="1">BH0829 protein</fullName>
    </submittedName>
</protein>